<feature type="transmembrane region" description="Helical" evidence="1">
    <location>
        <begin position="54"/>
        <end position="77"/>
    </location>
</feature>
<reference evidence="3" key="1">
    <citation type="journal article" date="2019" name="Int. J. Syst. Evol. Microbiol.">
        <title>The Global Catalogue of Microorganisms (GCM) 10K type strain sequencing project: providing services to taxonomists for standard genome sequencing and annotation.</title>
        <authorList>
            <consortium name="The Broad Institute Genomics Platform"/>
            <consortium name="The Broad Institute Genome Sequencing Center for Infectious Disease"/>
            <person name="Wu L."/>
            <person name="Ma J."/>
        </authorList>
    </citation>
    <scope>NUCLEOTIDE SEQUENCE [LARGE SCALE GENOMIC DNA]</scope>
    <source>
        <strain evidence="3">JCM 11574</strain>
    </source>
</reference>
<dbReference type="Proteomes" id="UP001500893">
    <property type="component" value="Unassembled WGS sequence"/>
</dbReference>
<name>A0ABP6MNV1_9ACTN</name>
<accession>A0ABP6MNV1</accession>
<dbReference type="EMBL" id="BAAAVM010000001">
    <property type="protein sequence ID" value="GAA3118531.1"/>
    <property type="molecule type" value="Genomic_DNA"/>
</dbReference>
<proteinExistence type="predicted"/>
<keyword evidence="1" id="KW-0472">Membrane</keyword>
<feature type="transmembrane region" description="Helical" evidence="1">
    <location>
        <begin position="179"/>
        <end position="210"/>
    </location>
</feature>
<gene>
    <name evidence="2" type="ORF">GCM10010521_02700</name>
</gene>
<dbReference type="Pfam" id="PF09948">
    <property type="entry name" value="PpoB2"/>
    <property type="match status" value="1"/>
</dbReference>
<evidence type="ECO:0000313" key="2">
    <source>
        <dbReference type="EMBL" id="GAA3118531.1"/>
    </source>
</evidence>
<evidence type="ECO:0000313" key="3">
    <source>
        <dbReference type="Proteomes" id="UP001500893"/>
    </source>
</evidence>
<keyword evidence="1" id="KW-1133">Transmembrane helix</keyword>
<organism evidence="2 3">
    <name type="scientific">Streptomyces rameus</name>
    <dbReference type="NCBI Taxonomy" id="68261"/>
    <lineage>
        <taxon>Bacteria</taxon>
        <taxon>Bacillati</taxon>
        <taxon>Actinomycetota</taxon>
        <taxon>Actinomycetes</taxon>
        <taxon>Kitasatosporales</taxon>
        <taxon>Streptomycetaceae</taxon>
        <taxon>Streptomyces</taxon>
    </lineage>
</organism>
<keyword evidence="3" id="KW-1185">Reference proteome</keyword>
<sequence length="255" mass="25938">MVRVSGGPVTARRGTASAGLLLVAAAAAWAWVVTRRGGMPAMPGTMGLGLLPFLAVWTLMMAAMMLPATAPVAALYARTLPAHRASHMVVFTVAYLLVWAAAGLPAYALAAGLGRVAHLPVAAGTAVAAVVFAVSGVYQLTPLKDRCLARCRSPIGLMLRYGSCPGPSRDLRAGAHHGAFCLGCCWSLMVLLAAFGVMNLWAMVALAAVITTERLAPGGHAVARAVGLASIALAVAVFWIPGLAPGLTGGGMTGM</sequence>
<keyword evidence="1" id="KW-0812">Transmembrane</keyword>
<protein>
    <submittedName>
        <fullName evidence="2">DUF2182 domain-containing protein</fullName>
    </submittedName>
</protein>
<comment type="caution">
    <text evidence="2">The sequence shown here is derived from an EMBL/GenBank/DDBJ whole genome shotgun (WGS) entry which is preliminary data.</text>
</comment>
<feature type="transmembrane region" description="Helical" evidence="1">
    <location>
        <begin position="222"/>
        <end position="247"/>
    </location>
</feature>
<dbReference type="InterPro" id="IPR018688">
    <property type="entry name" value="PpoB2-like"/>
</dbReference>
<feature type="transmembrane region" description="Helical" evidence="1">
    <location>
        <begin position="89"/>
        <end position="110"/>
    </location>
</feature>
<feature type="transmembrane region" description="Helical" evidence="1">
    <location>
        <begin position="116"/>
        <end position="140"/>
    </location>
</feature>
<evidence type="ECO:0000256" key="1">
    <source>
        <dbReference type="SAM" id="Phobius"/>
    </source>
</evidence>